<accession>A0ACC0URR3</accession>
<reference evidence="1" key="1">
    <citation type="submission" date="2022-10" db="EMBL/GenBank/DDBJ databases">
        <title>Complete Genome of Trichothecium roseum strain YXFP-22015, a Plant Pathogen Isolated from Citrus.</title>
        <authorList>
            <person name="Wang Y."/>
            <person name="Zhu L."/>
        </authorList>
    </citation>
    <scope>NUCLEOTIDE SEQUENCE</scope>
    <source>
        <strain evidence="1">YXFP-22015</strain>
    </source>
</reference>
<proteinExistence type="predicted"/>
<name>A0ACC0URR3_9HYPO</name>
<sequence>MALTDVVSFVNPWYVIIGLVSWITVTIWTRHLVADYKIRRLGATRAPVLLMNPISAIGHYYGLFKAQSKHRAAEHATDIMDTNFFEKKNFYEMSPTGIRRVLLTRDPEQIKAILATKFSDFGHGPKWHKLWKPFLGNGIFAVDGQMWHDSRSMIRPMFIKDRVGNLKIFDSCTEKLLAKLPAPGVTVDLQDLFYRWTLDTTFSFLLGGSANSLDNPTHEVANAMAVAQKKQMLIFVLNAFNPIIPKTDYYRSIAALERFVDPFIVRAISLSEHELEELSKSDEDFTFLHSIARYTKDPRAIRDQIMSIILAGRDTTASALSWAVYELCGRKGAWAKLHAEVLQVLGRHGKPNYETLKDMSYVRYVLNETLRLHPSVPMNMRQALEDTTIPGEPGQPPIAMLKGDSVTYLTREMHLLKENYPPVSEKFEDHMVFSPERWENWTPKPWTYTPFHGGPRICVGQNFALTEMAYCLVRLAQKYARIEYRGDWDAQFLKTEIIGAPGLPIEVALFEE</sequence>
<dbReference type="EMBL" id="CM047948">
    <property type="protein sequence ID" value="KAI9896204.1"/>
    <property type="molecule type" value="Genomic_DNA"/>
</dbReference>
<dbReference type="Proteomes" id="UP001163324">
    <property type="component" value="Chromosome 9"/>
</dbReference>
<organism evidence="1 2">
    <name type="scientific">Trichothecium roseum</name>
    <dbReference type="NCBI Taxonomy" id="47278"/>
    <lineage>
        <taxon>Eukaryota</taxon>
        <taxon>Fungi</taxon>
        <taxon>Dikarya</taxon>
        <taxon>Ascomycota</taxon>
        <taxon>Pezizomycotina</taxon>
        <taxon>Sordariomycetes</taxon>
        <taxon>Hypocreomycetidae</taxon>
        <taxon>Hypocreales</taxon>
        <taxon>Hypocreales incertae sedis</taxon>
        <taxon>Trichothecium</taxon>
    </lineage>
</organism>
<evidence type="ECO:0000313" key="1">
    <source>
        <dbReference type="EMBL" id="KAI9896204.1"/>
    </source>
</evidence>
<evidence type="ECO:0000313" key="2">
    <source>
        <dbReference type="Proteomes" id="UP001163324"/>
    </source>
</evidence>
<keyword evidence="2" id="KW-1185">Reference proteome</keyword>
<protein>
    <submittedName>
        <fullName evidence="1">Uncharacterized protein</fullName>
    </submittedName>
</protein>
<gene>
    <name evidence="1" type="ORF">N3K66_008376</name>
</gene>
<comment type="caution">
    <text evidence="1">The sequence shown here is derived from an EMBL/GenBank/DDBJ whole genome shotgun (WGS) entry which is preliminary data.</text>
</comment>